<keyword evidence="2" id="KW-0812">Transmembrane</keyword>
<keyword evidence="5" id="KW-1185">Reference proteome</keyword>
<evidence type="ECO:0000259" key="3">
    <source>
        <dbReference type="Pfam" id="PF10337"/>
    </source>
</evidence>
<dbReference type="EMBL" id="PGCJ01000781">
    <property type="protein sequence ID" value="PLW21660.1"/>
    <property type="molecule type" value="Genomic_DNA"/>
</dbReference>
<feature type="region of interest" description="Disordered" evidence="1">
    <location>
        <begin position="488"/>
        <end position="538"/>
    </location>
</feature>
<feature type="transmembrane region" description="Helical" evidence="2">
    <location>
        <begin position="151"/>
        <end position="173"/>
    </location>
</feature>
<feature type="compositionally biased region" description="Basic and acidic residues" evidence="1">
    <location>
        <begin position="495"/>
        <end position="506"/>
    </location>
</feature>
<evidence type="ECO:0000313" key="4">
    <source>
        <dbReference type="EMBL" id="PLW21660.1"/>
    </source>
</evidence>
<comment type="caution">
    <text evidence="4">The sequence shown here is derived from an EMBL/GenBank/DDBJ whole genome shotgun (WGS) entry which is preliminary data.</text>
</comment>
<dbReference type="PANTHER" id="PTHR37994">
    <property type="entry name" value="ARAE_2_N DOMAIN-CONTAINING PROTEIN-RELATED"/>
    <property type="match status" value="1"/>
</dbReference>
<dbReference type="AlphaFoldDB" id="A0A2N5T868"/>
<feature type="transmembrane region" description="Helical" evidence="2">
    <location>
        <begin position="740"/>
        <end position="758"/>
    </location>
</feature>
<feature type="transmembrane region" description="Helical" evidence="2">
    <location>
        <begin position="67"/>
        <end position="87"/>
    </location>
</feature>
<gene>
    <name evidence="4" type="ORF">PCANC_03210</name>
</gene>
<accession>A0A2N5T868</accession>
<feature type="transmembrane region" description="Helical" evidence="2">
    <location>
        <begin position="796"/>
        <end position="818"/>
    </location>
</feature>
<feature type="transmembrane region" description="Helical" evidence="2">
    <location>
        <begin position="120"/>
        <end position="139"/>
    </location>
</feature>
<feature type="transmembrane region" description="Helical" evidence="2">
    <location>
        <begin position="705"/>
        <end position="728"/>
    </location>
</feature>
<feature type="region of interest" description="Disordered" evidence="1">
    <location>
        <begin position="400"/>
        <end position="423"/>
    </location>
</feature>
<evidence type="ECO:0000256" key="2">
    <source>
        <dbReference type="SAM" id="Phobius"/>
    </source>
</evidence>
<feature type="transmembrane region" description="Helical" evidence="2">
    <location>
        <begin position="12"/>
        <end position="36"/>
    </location>
</feature>
<sequence>MGHKTTSQIAGFKLSTYTAVLKGSLAYVLFFILFFIDSFRGLLQFPTTGGSAILFCIAAFPGKSVGACMLSLLLGLGGIALGTLNFFVLAHLAAYPAVPAIVFFLMVYFLCRIKAFSPHLLAFSLLCILMSWNGIYTTFLTSHHGFSSGYVLSYLQSYCWGAAISLIVNVMVLPHSAEQEFRIALVDTLDHIKTLADLIEKTYRFVITDEEKVIRDNLVQSIRGEIDQLESKLMETTLEVNYSRWSLTEYRKMLEYSKSMNRALITAHSSLMQVSPISSGTFQENFLNSSSRDMGCLRKQVFVALTEIQKALTTGPMVASLEKKQNEWLQEELSQIKTYGSSLRSLEMSPGHREEAPLFSPHCRESDFGMDLTQGIGLDLPTGGLSCHSHVGSVAHAHMLTSEPAEGRRNSTNRRVEPKTSVVPPTPIVYDSVSELIRIHWQDFQGIQHQRINEIMLFGTFDQSQKEDVLSRSSRLSFRSSIDSLSETPSIRSCRPADSRISERSDISPGFSSGESSSGSSSDEERTDNSTVGSMEESESGELYRSLIRASSYSFAMKNFLHSLIGIRKLATDWNRLDSTKPIGLHIHLLEALMRESSAGNRSTCVVGQDQVIFREVRTDQQAFALLACRQPSLQDVSLMRRLNAIDRFFRDSNSVYSFKVSCALSVIATLFWADKTRKFALDYGLSASVLTAAVGVTPTLGQTWLSFVSQLIGQGFGLLYGTVMVKLFSDIGGYRYNPYGLVAAMTLLSLPMSYILYTKPQLFVIPFLAMNSAGSLVYIEYINQHRPFDSPALRLGKSLVCLIIAILIVTCIQMFVLRNPAKHTLRSSVAKLIQTNSQYAMILDSFIEAVMASDPSLRPSEETLSQVNAYMIKKEDAIQRDILSLIPLLGFATMEPSLGTPESTGEYLKILRANQAILDRNRETRIAIGNAPFSELVLKEFADVLKPHRQRASQQICSTFHICMASLKAKLPMPTPNTLPLSTHEFSQQIFHEAVQLSVCLAQSPGGIALLQDDELTRYWTYLLSTNGVLVQLDIVQSSCHKILGTIKGGENLTSQPVVSSLFIITSVHLLIAHFANPQPCLGLPSARVAANLTKSLRRGGSRRDPPKEGLMPYGHTLA</sequence>
<dbReference type="STRING" id="200324.A0A2N5T868"/>
<dbReference type="OrthoDB" id="68611at2759"/>
<feature type="compositionally biased region" description="Low complexity" evidence="1">
    <location>
        <begin position="507"/>
        <end position="521"/>
    </location>
</feature>
<name>A0A2N5T868_9BASI</name>
<feature type="transmembrane region" description="Helical" evidence="2">
    <location>
        <begin position="764"/>
        <end position="784"/>
    </location>
</feature>
<dbReference type="InterPro" id="IPR018823">
    <property type="entry name" value="ArAE_2_N"/>
</dbReference>
<organism evidence="4 5">
    <name type="scientific">Puccinia coronata f. sp. avenae</name>
    <dbReference type="NCBI Taxonomy" id="200324"/>
    <lineage>
        <taxon>Eukaryota</taxon>
        <taxon>Fungi</taxon>
        <taxon>Dikarya</taxon>
        <taxon>Basidiomycota</taxon>
        <taxon>Pucciniomycotina</taxon>
        <taxon>Pucciniomycetes</taxon>
        <taxon>Pucciniales</taxon>
        <taxon>Pucciniaceae</taxon>
        <taxon>Puccinia</taxon>
    </lineage>
</organism>
<dbReference type="Pfam" id="PF10337">
    <property type="entry name" value="ArAE_2_N"/>
    <property type="match status" value="1"/>
</dbReference>
<feature type="domain" description="Putative ER transporter 6TM N-terminal" evidence="3">
    <location>
        <begin position="97"/>
        <end position="273"/>
    </location>
</feature>
<feature type="region of interest" description="Disordered" evidence="1">
    <location>
        <begin position="1097"/>
        <end position="1120"/>
    </location>
</feature>
<feature type="transmembrane region" description="Helical" evidence="2">
    <location>
        <begin position="93"/>
        <end position="111"/>
    </location>
</feature>
<protein>
    <recommendedName>
        <fullName evidence="3">Putative ER transporter 6TM N-terminal domain-containing protein</fullName>
    </recommendedName>
</protein>
<feature type="compositionally biased region" description="Basic and acidic residues" evidence="1">
    <location>
        <begin position="405"/>
        <end position="418"/>
    </location>
</feature>
<evidence type="ECO:0000313" key="5">
    <source>
        <dbReference type="Proteomes" id="UP000235388"/>
    </source>
</evidence>
<feature type="transmembrane region" description="Helical" evidence="2">
    <location>
        <begin position="656"/>
        <end position="674"/>
    </location>
</feature>
<dbReference type="PANTHER" id="PTHR37994:SF3">
    <property type="entry name" value="ER TRANSPORTER 6TM N-TERMINAL DOMAIN-CONTAINING PROTEIN"/>
    <property type="match status" value="1"/>
</dbReference>
<proteinExistence type="predicted"/>
<keyword evidence="2" id="KW-0472">Membrane</keyword>
<evidence type="ECO:0000256" key="1">
    <source>
        <dbReference type="SAM" id="MobiDB-lite"/>
    </source>
</evidence>
<feature type="transmembrane region" description="Helical" evidence="2">
    <location>
        <begin position="42"/>
        <end position="60"/>
    </location>
</feature>
<reference evidence="4 5" key="1">
    <citation type="submission" date="2017-11" db="EMBL/GenBank/DDBJ databases">
        <title>De novo assembly and phasing of dikaryotic genomes from two isolates of Puccinia coronata f. sp. avenae, the causal agent of oat crown rust.</title>
        <authorList>
            <person name="Miller M.E."/>
            <person name="Zhang Y."/>
            <person name="Omidvar V."/>
            <person name="Sperschneider J."/>
            <person name="Schwessinger B."/>
            <person name="Raley C."/>
            <person name="Palmer J.M."/>
            <person name="Garnica D."/>
            <person name="Upadhyaya N."/>
            <person name="Rathjen J."/>
            <person name="Taylor J.M."/>
            <person name="Park R.F."/>
            <person name="Dodds P.N."/>
            <person name="Hirsch C.D."/>
            <person name="Kianian S.F."/>
            <person name="Figueroa M."/>
        </authorList>
    </citation>
    <scope>NUCLEOTIDE SEQUENCE [LARGE SCALE GENOMIC DNA]</scope>
    <source>
        <strain evidence="4">12NC29</strain>
    </source>
</reference>
<dbReference type="Proteomes" id="UP000235388">
    <property type="component" value="Unassembled WGS sequence"/>
</dbReference>
<keyword evidence="2" id="KW-1133">Transmembrane helix</keyword>